<feature type="transmembrane region" description="Helical" evidence="11">
    <location>
        <begin position="101"/>
        <end position="122"/>
    </location>
</feature>
<feature type="region of interest" description="Disordered" evidence="10">
    <location>
        <begin position="742"/>
        <end position="761"/>
    </location>
</feature>
<feature type="compositionally biased region" description="Basic residues" evidence="10">
    <location>
        <begin position="586"/>
        <end position="602"/>
    </location>
</feature>
<evidence type="ECO:0000256" key="2">
    <source>
        <dbReference type="ARBA" id="ARBA00022448"/>
    </source>
</evidence>
<evidence type="ECO:0000256" key="7">
    <source>
        <dbReference type="ARBA" id="ARBA00023286"/>
    </source>
</evidence>
<feature type="domain" description="Cyclic nucleotide-binding" evidence="12">
    <location>
        <begin position="411"/>
        <end position="516"/>
    </location>
</feature>
<dbReference type="GO" id="GO:0030553">
    <property type="term" value="F:cGMP binding"/>
    <property type="evidence" value="ECO:0007669"/>
    <property type="project" value="TreeGrafter"/>
</dbReference>
<dbReference type="InterPro" id="IPR018488">
    <property type="entry name" value="cNMP-bd_CS"/>
</dbReference>
<dbReference type="GO" id="GO:0005223">
    <property type="term" value="F:intracellularly cGMP-activated cation channel activity"/>
    <property type="evidence" value="ECO:0007669"/>
    <property type="project" value="TreeGrafter"/>
</dbReference>
<dbReference type="Pfam" id="PF00520">
    <property type="entry name" value="Ion_trans"/>
    <property type="match status" value="1"/>
</dbReference>
<keyword evidence="8" id="KW-0407">Ion channel</keyword>
<feature type="region of interest" description="Disordered" evidence="10">
    <location>
        <begin position="1"/>
        <end position="52"/>
    </location>
</feature>
<dbReference type="FunFam" id="1.10.287.70:FF:000072">
    <property type="entry name" value="Cyclic nucleotide gated channel beta 3"/>
    <property type="match status" value="1"/>
</dbReference>
<name>A0AAE1D0B8_9GAST</name>
<feature type="compositionally biased region" description="Basic and acidic residues" evidence="10">
    <location>
        <begin position="707"/>
        <end position="717"/>
    </location>
</feature>
<dbReference type="PROSITE" id="PS00888">
    <property type="entry name" value="CNMP_BINDING_1"/>
    <property type="match status" value="1"/>
</dbReference>
<feature type="region of interest" description="Disordered" evidence="10">
    <location>
        <begin position="1187"/>
        <end position="1206"/>
    </location>
</feature>
<keyword evidence="7" id="KW-1071">Ligand-gated ion channel</keyword>
<feature type="compositionally biased region" description="Acidic residues" evidence="10">
    <location>
        <begin position="669"/>
        <end position="683"/>
    </location>
</feature>
<evidence type="ECO:0000313" key="13">
    <source>
        <dbReference type="EMBL" id="KAK3748659.1"/>
    </source>
</evidence>
<protein>
    <recommendedName>
        <fullName evidence="12">Cyclic nucleotide-binding domain-containing protein</fullName>
    </recommendedName>
</protein>
<dbReference type="GO" id="GO:0017071">
    <property type="term" value="C:intracellular cyclic nucleotide activated cation channel complex"/>
    <property type="evidence" value="ECO:0007669"/>
    <property type="project" value="TreeGrafter"/>
</dbReference>
<sequence length="1206" mass="134165">MHELVRAFSSRTQRAKKKISQPPTPSSDSDFDAHSGVSAGEDQPPGTRNIRSFLPSESRASDAISHENHEHFVGVWHCKVKMPRWLKKLKFPATIEPHSKIYVSWLFLVTLAFMYNAIVIPLRGVFPYQTEHNVRYWMCADYCCDVIYLLDIIFFKSRLRFINNGVGESDKKEVRKNYTRKLSFKLDVASLTPLDLFYLLEGVGINVWLRLPRVLKVQSYWEFYERCDQASRSFGHAIRIIKTMTYMLFLIHIETCGYYAVSRYEGIKSNEWVYQGDGIAYIRCFYLATKTATSIGNNPKPTNNLEYSFMTLYWLSGVFVFALLIGQIRDIVEAAGMVKDNYRKKMDSCLWYMQSINLPDEMKDKVREWFLYNWEQQKTIDERSLVSSLPRKLQTDLAINVHFNTLSKVQLFQDCERNLLYDLVLKLKPILYLPGDYICKKGEVGKEMYIVTQGQVEVVGGENNQTVLATLHEGSVFGEISLLAMSGRGNRRTADVRCKGYTNVFTLSKHDFEMAMTEYPDAQALLKKRAKRLLRANARMEKKHKKIEAEEIIRTPPDTPKMLQTVIQVMDPDSNVVKHLTPIIRRSQRISRRLHSRSHSHRLSPSASQMQHLSPHRSHSFRHPGTSNASNTSKPPSPDLMEPNVESKATKDDVKTGQNVLDQKNTYCSDDEADEPVFDDTSDDVSLSEVLHDAGTNSSFDDETDEYNMKDKTNEDQEDDGHIIKKHMKDGDDEDIDNISAHKTIRSPDGDGGRSSKETGNVNFGLSEMVKAEPLDSPPYPSGLLEPRLEGYIKVEREIMSEDSQDSGLPDAQRLKPHKKEGAKLRENTDSPSLPSHPEPQTSGSFHSSYPFRLNQLSHISCSGGVSLSESQQPSQGYENLSDRDGLAWLQETVSVENFTEHQVKAGLLDCNVSERALAQDSAVEICRGKLRVHSIPASSTEIDRTTFVSTNSRIQKLAPPSLVLAVSSSSASLPSTSPLTSSPTSILVGAGRMRKLSVVTPPISPGSPESSSQNAGRISVSSLVPASTNIVQLTSMISINGSPQAGSSHSLSERMITPVETVSIHALPPIKATEGQAVGAGLRAGAGPGGTDLLDAGSSCGSGCGGSRGIVKIFEPPLISSGLPNGLESERAGSSLLIQSTTQNIQEELQKKKSVREEESSHINTIPDENRVTCAVEIHRQRSMTPVVGTRSAAGVQGGHKETML</sequence>
<gene>
    <name evidence="13" type="ORF">RRG08_000891</name>
</gene>
<evidence type="ECO:0000313" key="14">
    <source>
        <dbReference type="Proteomes" id="UP001283361"/>
    </source>
</evidence>
<dbReference type="Pfam" id="PF00027">
    <property type="entry name" value="cNMP_binding"/>
    <property type="match status" value="1"/>
</dbReference>
<organism evidence="13 14">
    <name type="scientific">Elysia crispata</name>
    <name type="common">lettuce slug</name>
    <dbReference type="NCBI Taxonomy" id="231223"/>
    <lineage>
        <taxon>Eukaryota</taxon>
        <taxon>Metazoa</taxon>
        <taxon>Spiralia</taxon>
        <taxon>Lophotrochozoa</taxon>
        <taxon>Mollusca</taxon>
        <taxon>Gastropoda</taxon>
        <taxon>Heterobranchia</taxon>
        <taxon>Euthyneura</taxon>
        <taxon>Panpulmonata</taxon>
        <taxon>Sacoglossa</taxon>
        <taxon>Placobranchoidea</taxon>
        <taxon>Plakobranchidae</taxon>
        <taxon>Elysia</taxon>
    </lineage>
</organism>
<dbReference type="GO" id="GO:0005222">
    <property type="term" value="F:intracellularly cAMP-activated cation channel activity"/>
    <property type="evidence" value="ECO:0007669"/>
    <property type="project" value="TreeGrafter"/>
</dbReference>
<evidence type="ECO:0000256" key="3">
    <source>
        <dbReference type="ARBA" id="ARBA00022692"/>
    </source>
</evidence>
<evidence type="ECO:0000256" key="10">
    <source>
        <dbReference type="SAM" id="MobiDB-lite"/>
    </source>
</evidence>
<dbReference type="Proteomes" id="UP001283361">
    <property type="component" value="Unassembled WGS sequence"/>
</dbReference>
<dbReference type="PANTHER" id="PTHR45638">
    <property type="entry name" value="CYCLIC NUCLEOTIDE-GATED CATION CHANNEL SUBUNIT A"/>
    <property type="match status" value="1"/>
</dbReference>
<feature type="compositionally biased region" description="Basic and acidic residues" evidence="10">
    <location>
        <begin position="820"/>
        <end position="829"/>
    </location>
</feature>
<comment type="subcellular location">
    <subcellularLocation>
        <location evidence="1">Membrane</location>
        <topology evidence="1">Multi-pass membrane protein</topology>
    </subcellularLocation>
</comment>
<dbReference type="FunFam" id="1.10.287.630:FF:000001">
    <property type="entry name" value="Cyclic nucleotide-gated channel alpha 3"/>
    <property type="match status" value="1"/>
</dbReference>
<evidence type="ECO:0000256" key="9">
    <source>
        <dbReference type="SAM" id="Coils"/>
    </source>
</evidence>
<evidence type="ECO:0000256" key="1">
    <source>
        <dbReference type="ARBA" id="ARBA00004141"/>
    </source>
</evidence>
<dbReference type="GO" id="GO:0005886">
    <property type="term" value="C:plasma membrane"/>
    <property type="evidence" value="ECO:0007669"/>
    <property type="project" value="TreeGrafter"/>
</dbReference>
<feature type="region of interest" description="Disordered" evidence="10">
    <location>
        <begin position="580"/>
        <end position="717"/>
    </location>
</feature>
<dbReference type="GO" id="GO:0044877">
    <property type="term" value="F:protein-containing complex binding"/>
    <property type="evidence" value="ECO:0007669"/>
    <property type="project" value="TreeGrafter"/>
</dbReference>
<evidence type="ECO:0000256" key="8">
    <source>
        <dbReference type="ARBA" id="ARBA00023303"/>
    </source>
</evidence>
<dbReference type="InterPro" id="IPR050866">
    <property type="entry name" value="CNG_cation_channel"/>
</dbReference>
<keyword evidence="2" id="KW-0813">Transport</keyword>
<keyword evidence="5" id="KW-0406">Ion transport</keyword>
<dbReference type="InterPro" id="IPR018490">
    <property type="entry name" value="cNMP-bd_dom_sf"/>
</dbReference>
<feature type="compositionally biased region" description="Basic and acidic residues" evidence="10">
    <location>
        <begin position="746"/>
        <end position="757"/>
    </location>
</feature>
<evidence type="ECO:0000256" key="5">
    <source>
        <dbReference type="ARBA" id="ARBA00023065"/>
    </source>
</evidence>
<feature type="transmembrane region" description="Helical" evidence="11">
    <location>
        <begin position="134"/>
        <end position="155"/>
    </location>
</feature>
<dbReference type="PROSITE" id="PS00889">
    <property type="entry name" value="CNMP_BINDING_2"/>
    <property type="match status" value="1"/>
</dbReference>
<dbReference type="SUPFAM" id="SSF51206">
    <property type="entry name" value="cAMP-binding domain-like"/>
    <property type="match status" value="1"/>
</dbReference>
<dbReference type="CDD" id="cd00038">
    <property type="entry name" value="CAP_ED"/>
    <property type="match status" value="1"/>
</dbReference>
<dbReference type="Gene3D" id="2.60.120.10">
    <property type="entry name" value="Jelly Rolls"/>
    <property type="match status" value="1"/>
</dbReference>
<comment type="caution">
    <text evidence="13">The sequence shown here is derived from an EMBL/GenBank/DDBJ whole genome shotgun (WGS) entry which is preliminary data.</text>
</comment>
<evidence type="ECO:0000259" key="12">
    <source>
        <dbReference type="PROSITE" id="PS50042"/>
    </source>
</evidence>
<keyword evidence="4 11" id="KW-1133">Transmembrane helix</keyword>
<evidence type="ECO:0000256" key="4">
    <source>
        <dbReference type="ARBA" id="ARBA00022989"/>
    </source>
</evidence>
<keyword evidence="14" id="KW-1185">Reference proteome</keyword>
<feature type="compositionally biased region" description="Polar residues" evidence="10">
    <location>
        <begin position="830"/>
        <end position="848"/>
    </location>
</feature>
<feature type="compositionally biased region" description="Polar residues" evidence="10">
    <location>
        <begin position="625"/>
        <end position="634"/>
    </location>
</feature>
<dbReference type="Gene3D" id="1.10.287.630">
    <property type="entry name" value="Helix hairpin bin"/>
    <property type="match status" value="1"/>
</dbReference>
<keyword evidence="3 11" id="KW-0812">Transmembrane</keyword>
<dbReference type="AlphaFoldDB" id="A0AAE1D0B8"/>
<dbReference type="InterPro" id="IPR005821">
    <property type="entry name" value="Ion_trans_dom"/>
</dbReference>
<dbReference type="EMBL" id="JAWDGP010006002">
    <property type="protein sequence ID" value="KAK3748659.1"/>
    <property type="molecule type" value="Genomic_DNA"/>
</dbReference>
<dbReference type="PROSITE" id="PS50042">
    <property type="entry name" value="CNMP_BINDING_3"/>
    <property type="match status" value="1"/>
</dbReference>
<keyword evidence="6 11" id="KW-0472">Membrane</keyword>
<feature type="compositionally biased region" description="Polar residues" evidence="10">
    <location>
        <begin position="656"/>
        <end position="668"/>
    </location>
</feature>
<dbReference type="Gene3D" id="1.10.287.70">
    <property type="match status" value="1"/>
</dbReference>
<dbReference type="PANTHER" id="PTHR45638:SF1">
    <property type="entry name" value="CYCLIC NUCLEOTIDE-GATED ION CHANNEL SUBUNIT B, ISOFORM A"/>
    <property type="match status" value="1"/>
</dbReference>
<proteinExistence type="predicted"/>
<evidence type="ECO:0000256" key="6">
    <source>
        <dbReference type="ARBA" id="ARBA00023136"/>
    </source>
</evidence>
<accession>A0AAE1D0B8</accession>
<dbReference type="SMART" id="SM00100">
    <property type="entry name" value="cNMP"/>
    <property type="match status" value="1"/>
</dbReference>
<dbReference type="SUPFAM" id="SSF81324">
    <property type="entry name" value="Voltage-gated potassium channels"/>
    <property type="match status" value="1"/>
</dbReference>
<dbReference type="InterPro" id="IPR000595">
    <property type="entry name" value="cNMP-bd_dom"/>
</dbReference>
<dbReference type="FunFam" id="2.60.120.10:FF:000078">
    <property type="entry name" value="Cyclic nucleotide-gated channel"/>
    <property type="match status" value="1"/>
</dbReference>
<keyword evidence="9" id="KW-0175">Coiled coil</keyword>
<feature type="region of interest" description="Disordered" evidence="10">
    <location>
        <begin position="819"/>
        <end position="849"/>
    </location>
</feature>
<dbReference type="InterPro" id="IPR014710">
    <property type="entry name" value="RmlC-like_jellyroll"/>
</dbReference>
<reference evidence="13" key="1">
    <citation type="journal article" date="2023" name="G3 (Bethesda)">
        <title>A reference genome for the long-term kleptoplast-retaining sea slug Elysia crispata morphotype clarki.</title>
        <authorList>
            <person name="Eastman K.E."/>
            <person name="Pendleton A.L."/>
            <person name="Shaikh M.A."/>
            <person name="Suttiyut T."/>
            <person name="Ogas R."/>
            <person name="Tomko P."/>
            <person name="Gavelis G."/>
            <person name="Widhalm J.R."/>
            <person name="Wisecaver J.H."/>
        </authorList>
    </citation>
    <scope>NUCLEOTIDE SEQUENCE</scope>
    <source>
        <strain evidence="13">ECLA1</strain>
    </source>
</reference>
<feature type="coiled-coil region" evidence="9">
    <location>
        <begin position="523"/>
        <end position="550"/>
    </location>
</feature>
<evidence type="ECO:0000256" key="11">
    <source>
        <dbReference type="SAM" id="Phobius"/>
    </source>
</evidence>